<reference evidence="6" key="1">
    <citation type="submission" date="2022-11" db="EMBL/GenBank/DDBJ databases">
        <title>Centuries of genome instability and evolution in soft-shell clam transmissible cancer (bioRxiv).</title>
        <authorList>
            <person name="Hart S.F.M."/>
            <person name="Yonemitsu M.A."/>
            <person name="Giersch R.M."/>
            <person name="Beal B.F."/>
            <person name="Arriagada G."/>
            <person name="Davis B.W."/>
            <person name="Ostrander E.A."/>
            <person name="Goff S.P."/>
            <person name="Metzger M.J."/>
        </authorList>
    </citation>
    <scope>NUCLEOTIDE SEQUENCE</scope>
    <source>
        <strain evidence="6">MELC-2E11</strain>
        <tissue evidence="6">Siphon/mantle</tissue>
    </source>
</reference>
<dbReference type="Gene3D" id="3.30.470.160">
    <property type="entry name" value="Inositol polyphosphate kinase"/>
    <property type="match status" value="1"/>
</dbReference>
<dbReference type="EMBL" id="CP111018">
    <property type="protein sequence ID" value="WAR09843.1"/>
    <property type="molecule type" value="Genomic_DNA"/>
</dbReference>
<evidence type="ECO:0000256" key="1">
    <source>
        <dbReference type="ARBA" id="ARBA00007374"/>
    </source>
</evidence>
<evidence type="ECO:0000256" key="4">
    <source>
        <dbReference type="RuleBase" id="RU363090"/>
    </source>
</evidence>
<dbReference type="Pfam" id="PF03770">
    <property type="entry name" value="IPK"/>
    <property type="match status" value="1"/>
</dbReference>
<dbReference type="PANTHER" id="PTHR12400">
    <property type="entry name" value="INOSITOL POLYPHOSPHATE KINASE"/>
    <property type="match status" value="1"/>
</dbReference>
<dbReference type="Proteomes" id="UP001164746">
    <property type="component" value="Chromosome 7"/>
</dbReference>
<protein>
    <recommendedName>
        <fullName evidence="4">Kinase</fullName>
        <ecNumber evidence="4">2.7.-.-</ecNumber>
    </recommendedName>
</protein>
<keyword evidence="2 4" id="KW-0808">Transferase</keyword>
<feature type="compositionally biased region" description="Basic and acidic residues" evidence="5">
    <location>
        <begin position="309"/>
        <end position="332"/>
    </location>
</feature>
<proteinExistence type="inferred from homology"/>
<dbReference type="PANTHER" id="PTHR12400:SF21">
    <property type="entry name" value="KINASE"/>
    <property type="match status" value="1"/>
</dbReference>
<evidence type="ECO:0000256" key="3">
    <source>
        <dbReference type="ARBA" id="ARBA00022777"/>
    </source>
</evidence>
<evidence type="ECO:0000256" key="2">
    <source>
        <dbReference type="ARBA" id="ARBA00022679"/>
    </source>
</evidence>
<evidence type="ECO:0000313" key="7">
    <source>
        <dbReference type="Proteomes" id="UP001164746"/>
    </source>
</evidence>
<name>A0ABY7EIM6_MYAAR</name>
<dbReference type="InterPro" id="IPR005522">
    <property type="entry name" value="IPK"/>
</dbReference>
<gene>
    <name evidence="6" type="ORF">MAR_034919</name>
</gene>
<keyword evidence="3 4" id="KW-0418">Kinase</keyword>
<dbReference type="InterPro" id="IPR038286">
    <property type="entry name" value="IPK_sf"/>
</dbReference>
<accession>A0ABY7EIM6</accession>
<keyword evidence="7" id="KW-1185">Reference proteome</keyword>
<comment type="similarity">
    <text evidence="1 4">Belongs to the inositol phosphokinase (IPK) family.</text>
</comment>
<dbReference type="SUPFAM" id="SSF56104">
    <property type="entry name" value="SAICAR synthase-like"/>
    <property type="match status" value="1"/>
</dbReference>
<organism evidence="6 7">
    <name type="scientific">Mya arenaria</name>
    <name type="common">Soft-shell clam</name>
    <dbReference type="NCBI Taxonomy" id="6604"/>
    <lineage>
        <taxon>Eukaryota</taxon>
        <taxon>Metazoa</taxon>
        <taxon>Spiralia</taxon>
        <taxon>Lophotrochozoa</taxon>
        <taxon>Mollusca</taxon>
        <taxon>Bivalvia</taxon>
        <taxon>Autobranchia</taxon>
        <taxon>Heteroconchia</taxon>
        <taxon>Euheterodonta</taxon>
        <taxon>Imparidentia</taxon>
        <taxon>Neoheterodontei</taxon>
        <taxon>Myida</taxon>
        <taxon>Myoidea</taxon>
        <taxon>Myidae</taxon>
        <taxon>Mya</taxon>
    </lineage>
</organism>
<evidence type="ECO:0000313" key="6">
    <source>
        <dbReference type="EMBL" id="WAR09843.1"/>
    </source>
</evidence>
<dbReference type="EC" id="2.7.-.-" evidence="4"/>
<sequence>MSCRTIDGIYEEEPEAEVTVELRPFKHQVGGHTCVLEVGCGVICKPLIDREQKFYTSAPESLRSFIPRYFGETCVTCDITQSRKCLVAKVPRELVSPGEINERCASGFDDEAPTLAAWSNSCIERQITRYGFWANNQPQKFIMLENLVKDYKRPCLMDLKMGKRQFGSDSDAEKRKLLESRCASSTSATLGFRICGSQSYQKTSDAYTFHDKYHGRSLNDAGAIEELRLFFHNGAELRTDIILALFTKLTELEKALLKEKDLDLHSASLLLIYEGMPATDDLPGAGSENDAHASGATSSAKVPSRKHRKDIEQVEATDRSCSDSDLGTHLDTLKSQQKNDSSQKPDTDFEPDSSECKVDVRLIDFAHASESLQKSCENPIVFGLKSIQVILRDLVSQHSITK</sequence>
<evidence type="ECO:0000256" key="5">
    <source>
        <dbReference type="SAM" id="MobiDB-lite"/>
    </source>
</evidence>
<feature type="region of interest" description="Disordered" evidence="5">
    <location>
        <begin position="281"/>
        <end position="353"/>
    </location>
</feature>